<gene>
    <name evidence="3" type="primary">LOC127144011</name>
</gene>
<dbReference type="PANTHER" id="PTHR35317:SF23">
    <property type="entry name" value="OS04G0629600 PROTEIN"/>
    <property type="match status" value="1"/>
</dbReference>
<feature type="region of interest" description="Disordered" evidence="1">
    <location>
        <begin position="234"/>
        <end position="254"/>
    </location>
</feature>
<reference evidence="3" key="1">
    <citation type="submission" date="2025-08" db="UniProtKB">
        <authorList>
            <consortium name="RefSeq"/>
        </authorList>
    </citation>
    <scope>IDENTIFICATION</scope>
    <source>
        <tissue evidence="3">Stem</tissue>
    </source>
</reference>
<organism evidence="2 3">
    <name type="scientific">Cucumis melo</name>
    <name type="common">Muskmelon</name>
    <dbReference type="NCBI Taxonomy" id="3656"/>
    <lineage>
        <taxon>Eukaryota</taxon>
        <taxon>Viridiplantae</taxon>
        <taxon>Streptophyta</taxon>
        <taxon>Embryophyta</taxon>
        <taxon>Tracheophyta</taxon>
        <taxon>Spermatophyta</taxon>
        <taxon>Magnoliopsida</taxon>
        <taxon>eudicotyledons</taxon>
        <taxon>Gunneridae</taxon>
        <taxon>Pentapetalae</taxon>
        <taxon>rosids</taxon>
        <taxon>fabids</taxon>
        <taxon>Cucurbitales</taxon>
        <taxon>Cucurbitaceae</taxon>
        <taxon>Benincaseae</taxon>
        <taxon>Cucumis</taxon>
    </lineage>
</organism>
<proteinExistence type="predicted"/>
<sequence>MEIIREEPSASRPPILDGKNYSYWKPRMIFFIKTLDGKAWRALVAGYDPPMIIVNGVSVPKPEVDWTDAEEQASVGNVRALNAIFNGVDLNVFKLINSCSTAKEAWKTLEVAYEGTSKVKISRLQLITSKFEALRMTEDESVLDYNKRVLEIANESLLLSEKILDSKIMRKVLRSLPKKFDMKVNAIEEAHDITTLKLDELFGSLLMFEMATADRESKKDKRIAFKSTHYQRRNDDGITRRNNENSDRRSDGYIKKKEGDRRILRCRECRGVSHYQAECPTFLKK</sequence>
<evidence type="ECO:0000313" key="2">
    <source>
        <dbReference type="Proteomes" id="UP001652600"/>
    </source>
</evidence>
<name>A0ABM3KC49_CUCME</name>
<evidence type="ECO:0000256" key="1">
    <source>
        <dbReference type="SAM" id="MobiDB-lite"/>
    </source>
</evidence>
<protein>
    <submittedName>
        <fullName evidence="3">Uncharacterized protein LOC127144011 isoform X2</fullName>
    </submittedName>
</protein>
<dbReference type="RefSeq" id="XP_050935357.1">
    <property type="nucleotide sequence ID" value="XM_051079400.1"/>
</dbReference>
<dbReference type="GeneID" id="127144011"/>
<dbReference type="Proteomes" id="UP001652600">
    <property type="component" value="Chromosome 11"/>
</dbReference>
<keyword evidence="2" id="KW-1185">Reference proteome</keyword>
<evidence type="ECO:0000313" key="3">
    <source>
        <dbReference type="RefSeq" id="XP_050935357.1"/>
    </source>
</evidence>
<dbReference type="Pfam" id="PF14223">
    <property type="entry name" value="Retrotran_gag_2"/>
    <property type="match status" value="1"/>
</dbReference>
<accession>A0ABM3KC49</accession>
<dbReference type="PANTHER" id="PTHR35317">
    <property type="entry name" value="OS04G0629600 PROTEIN"/>
    <property type="match status" value="1"/>
</dbReference>